<gene>
    <name evidence="1" type="ORF">GCM10017591_17960</name>
</gene>
<evidence type="ECO:0000313" key="2">
    <source>
        <dbReference type="Proteomes" id="UP001142291"/>
    </source>
</evidence>
<comment type="caution">
    <text evidence="1">The sequence shown here is derived from an EMBL/GenBank/DDBJ whole genome shotgun (WGS) entry which is preliminary data.</text>
</comment>
<protein>
    <submittedName>
        <fullName evidence="1">Uncharacterized protein</fullName>
    </submittedName>
</protein>
<organism evidence="1 2">
    <name type="scientific">Microbacterium dextranolyticum</name>
    <dbReference type="NCBI Taxonomy" id="36806"/>
    <lineage>
        <taxon>Bacteria</taxon>
        <taxon>Bacillati</taxon>
        <taxon>Actinomycetota</taxon>
        <taxon>Actinomycetes</taxon>
        <taxon>Micrococcales</taxon>
        <taxon>Microbacteriaceae</taxon>
        <taxon>Microbacterium</taxon>
    </lineage>
</organism>
<dbReference type="EMBL" id="BSER01000009">
    <property type="protein sequence ID" value="GLJ95733.1"/>
    <property type="molecule type" value="Genomic_DNA"/>
</dbReference>
<evidence type="ECO:0000313" key="1">
    <source>
        <dbReference type="EMBL" id="GLJ95733.1"/>
    </source>
</evidence>
<keyword evidence="2" id="KW-1185">Reference proteome</keyword>
<name>A0A9W6M6Q8_9MICO</name>
<accession>A0A9W6M6Q8</accession>
<dbReference type="AlphaFoldDB" id="A0A9W6M6Q8"/>
<reference evidence="1" key="2">
    <citation type="submission" date="2023-01" db="EMBL/GenBank/DDBJ databases">
        <authorList>
            <person name="Sun Q."/>
            <person name="Evtushenko L."/>
        </authorList>
    </citation>
    <scope>NUCLEOTIDE SEQUENCE</scope>
    <source>
        <strain evidence="1">VKM Ac-1940</strain>
    </source>
</reference>
<proteinExistence type="predicted"/>
<dbReference type="RefSeq" id="WP_204963800.1">
    <property type="nucleotide sequence ID" value="NZ_BAAAUR010000001.1"/>
</dbReference>
<sequence>MSADPKTRALVFGIDRGSLGFTPAIRARVRRSSSLHTVLELDSRDLRFGAVGEVVFYINGKAWGGRTVRRLHASTYEVDLDPEPIEHLGVTEVLW</sequence>
<dbReference type="Proteomes" id="UP001142291">
    <property type="component" value="Unassembled WGS sequence"/>
</dbReference>
<reference evidence="1" key="1">
    <citation type="journal article" date="2014" name="Int. J. Syst. Evol. Microbiol.">
        <title>Complete genome sequence of Corynebacterium casei LMG S-19264T (=DSM 44701T), isolated from a smear-ripened cheese.</title>
        <authorList>
            <consortium name="US DOE Joint Genome Institute (JGI-PGF)"/>
            <person name="Walter F."/>
            <person name="Albersmeier A."/>
            <person name="Kalinowski J."/>
            <person name="Ruckert C."/>
        </authorList>
    </citation>
    <scope>NUCLEOTIDE SEQUENCE</scope>
    <source>
        <strain evidence="1">VKM Ac-1940</strain>
    </source>
</reference>